<dbReference type="Proteomes" id="UP000223968">
    <property type="component" value="Unassembled WGS sequence"/>
</dbReference>
<proteinExistence type="predicted"/>
<dbReference type="EMBL" id="PDNB01000292">
    <property type="protein sequence ID" value="PGG96166.1"/>
    <property type="molecule type" value="Genomic_DNA"/>
</dbReference>
<reference evidence="2 3" key="1">
    <citation type="submission" date="2017-10" db="EMBL/GenBank/DDBJ databases">
        <title>Comparative genomics in systemic dimorphic fungi from Ajellomycetaceae.</title>
        <authorList>
            <person name="Munoz J.F."/>
            <person name="Mcewen J.G."/>
            <person name="Clay O.K."/>
            <person name="Cuomo C.A."/>
        </authorList>
    </citation>
    <scope>NUCLEOTIDE SEQUENCE [LARGE SCALE GENOMIC DNA]</scope>
    <source>
        <strain evidence="2 3">UAMH5409</strain>
    </source>
</reference>
<protein>
    <submittedName>
        <fullName evidence="2">Uncharacterized protein</fullName>
    </submittedName>
</protein>
<sequence length="174" mass="19855">MSELATAFNIIALHGQLDSAQCQIDQERTKLFDLNNQYKELQESMLSLQKDHETLGIALDQARELQTTAVENQMSEKKKRVLREAALLVEIRTLWKLVEELRPVQSDIGTGQLATVRQLLQNCQEQEQTIQTLNATVEHYKALLQPSEREVEFSHQNFEGLAGYEERDGISDAT</sequence>
<dbReference type="OrthoDB" id="4207025at2759"/>
<feature type="coiled-coil region" evidence="1">
    <location>
        <begin position="116"/>
        <end position="143"/>
    </location>
</feature>
<evidence type="ECO:0000256" key="1">
    <source>
        <dbReference type="SAM" id="Coils"/>
    </source>
</evidence>
<comment type="caution">
    <text evidence="2">The sequence shown here is derived from an EMBL/GenBank/DDBJ whole genome shotgun (WGS) entry which is preliminary data.</text>
</comment>
<gene>
    <name evidence="2" type="ORF">AJ79_09697</name>
</gene>
<name>A0A2B7WHS9_9EURO</name>
<keyword evidence="3" id="KW-1185">Reference proteome</keyword>
<evidence type="ECO:0000313" key="3">
    <source>
        <dbReference type="Proteomes" id="UP000223968"/>
    </source>
</evidence>
<organism evidence="2 3">
    <name type="scientific">Helicocarpus griseus UAMH5409</name>
    <dbReference type="NCBI Taxonomy" id="1447875"/>
    <lineage>
        <taxon>Eukaryota</taxon>
        <taxon>Fungi</taxon>
        <taxon>Dikarya</taxon>
        <taxon>Ascomycota</taxon>
        <taxon>Pezizomycotina</taxon>
        <taxon>Eurotiomycetes</taxon>
        <taxon>Eurotiomycetidae</taxon>
        <taxon>Onygenales</taxon>
        <taxon>Ajellomycetaceae</taxon>
        <taxon>Helicocarpus</taxon>
    </lineage>
</organism>
<feature type="coiled-coil region" evidence="1">
    <location>
        <begin position="17"/>
        <end position="51"/>
    </location>
</feature>
<keyword evidence="1" id="KW-0175">Coiled coil</keyword>
<accession>A0A2B7WHS9</accession>
<evidence type="ECO:0000313" key="2">
    <source>
        <dbReference type="EMBL" id="PGG96166.1"/>
    </source>
</evidence>
<dbReference type="AlphaFoldDB" id="A0A2B7WHS9"/>